<protein>
    <recommendedName>
        <fullName evidence="6">Scavenger mRNA decapping enzyme</fullName>
    </recommendedName>
</protein>
<evidence type="ECO:0000313" key="5">
    <source>
        <dbReference type="Proteomes" id="UP001295794"/>
    </source>
</evidence>
<dbReference type="AlphaFoldDB" id="A0AAD2HFL1"/>
<evidence type="ECO:0000256" key="2">
    <source>
        <dbReference type="PIRSR" id="PIRSR028973-1"/>
    </source>
</evidence>
<dbReference type="Gene3D" id="3.30.428.10">
    <property type="entry name" value="HIT-like"/>
    <property type="match status" value="1"/>
</dbReference>
<evidence type="ECO:0000313" key="4">
    <source>
        <dbReference type="EMBL" id="CAK5273991.1"/>
    </source>
</evidence>
<dbReference type="PANTHER" id="PTHR12978">
    <property type="entry name" value="HISTIDINE TRIAD HIT PROTEIN MEMBER"/>
    <property type="match status" value="1"/>
</dbReference>
<dbReference type="Proteomes" id="UP001295794">
    <property type="component" value="Unassembled WGS sequence"/>
</dbReference>
<dbReference type="GO" id="GO:0016787">
    <property type="term" value="F:hydrolase activity"/>
    <property type="evidence" value="ECO:0007669"/>
    <property type="project" value="InterPro"/>
</dbReference>
<name>A0AAD2HFL1_9AGAR</name>
<keyword evidence="5" id="KW-1185">Reference proteome</keyword>
<evidence type="ECO:0000256" key="1">
    <source>
        <dbReference type="ARBA" id="ARBA00010208"/>
    </source>
</evidence>
<accession>A0AAD2HFL1</accession>
<dbReference type="GO" id="GO:0000340">
    <property type="term" value="F:RNA 7-methylguanosine cap binding"/>
    <property type="evidence" value="ECO:0007669"/>
    <property type="project" value="TreeGrafter"/>
</dbReference>
<feature type="binding site" evidence="3">
    <location>
        <position position="237"/>
    </location>
    <ligand>
        <name>substrate</name>
    </ligand>
</feature>
<dbReference type="Pfam" id="PF05652">
    <property type="entry name" value="DcpS"/>
    <property type="match status" value="1"/>
</dbReference>
<evidence type="ECO:0000256" key="3">
    <source>
        <dbReference type="PIRSR" id="PIRSR028973-2"/>
    </source>
</evidence>
<gene>
    <name evidence="4" type="ORF">MYCIT1_LOCUS20878</name>
</gene>
<dbReference type="EMBL" id="CAVNYO010000399">
    <property type="protein sequence ID" value="CAK5273991.1"/>
    <property type="molecule type" value="Genomic_DNA"/>
</dbReference>
<dbReference type="PIRSF" id="PIRSF028973">
    <property type="entry name" value="Scavenger_mRNA_decap_enz"/>
    <property type="match status" value="1"/>
</dbReference>
<dbReference type="GO" id="GO:0000932">
    <property type="term" value="C:P-body"/>
    <property type="evidence" value="ECO:0007669"/>
    <property type="project" value="TreeGrafter"/>
</dbReference>
<dbReference type="GO" id="GO:0000290">
    <property type="term" value="P:deadenylation-dependent decapping of nuclear-transcribed mRNA"/>
    <property type="evidence" value="ECO:0007669"/>
    <property type="project" value="InterPro"/>
</dbReference>
<evidence type="ECO:0008006" key="6">
    <source>
        <dbReference type="Google" id="ProtNLM"/>
    </source>
</evidence>
<dbReference type="PANTHER" id="PTHR12978:SF0">
    <property type="entry name" value="M7GPPPX DIPHOSPHATASE"/>
    <property type="match status" value="1"/>
</dbReference>
<sequence length="374" mass="42953">MHDCPRKRVRFKVDDPIRRFCTPRSHEQLDLLSCPDPPVNHTRADFMSSDTKPKSRLTGFSFERILLEEPEKCRLTLLGSFPGSFSGSDDPSPDRLPAIIRLEKTAFPLHAVNNLFPDASNPKASTFLDDLRCMEHTDIYMWLAGWFGTASMENRPQGDVKVNIVCPATEVHIRKYSKQRSILVTETPDLYRQIVLPFIQAFPAERTRWVDEILEGRKEQSKILFTSPEFILLPDMKWDLHTLGSLYLLAIIRDASIRSIRDLRVQHIPLLRSIRKEVYLTVKEKWGLDAGSLRMYIHYQPSYYHFHVHIVHAEYEAGMGMSVGQAHLLDDVLSMLDLDEQDPSPRGGIFERMTLTYGLGEQHGLFLAMSSAQD</sequence>
<dbReference type="InterPro" id="IPR011145">
    <property type="entry name" value="Scavenger_mRNA_decap_enz_N"/>
</dbReference>
<dbReference type="Pfam" id="PF11969">
    <property type="entry name" value="DcpS_C"/>
    <property type="match status" value="1"/>
</dbReference>
<feature type="binding site" evidence="3">
    <location>
        <position position="219"/>
    </location>
    <ligand>
        <name>substrate</name>
    </ligand>
</feature>
<proteinExistence type="inferred from homology"/>
<dbReference type="SUPFAM" id="SSF54197">
    <property type="entry name" value="HIT-like"/>
    <property type="match status" value="1"/>
</dbReference>
<dbReference type="Gene3D" id="3.30.200.40">
    <property type="entry name" value="Scavenger mRNA decapping enzyme, N-terminal domain"/>
    <property type="match status" value="1"/>
</dbReference>
<dbReference type="InterPro" id="IPR008594">
    <property type="entry name" value="DcpS/DCS2"/>
</dbReference>
<dbReference type="GO" id="GO:0005634">
    <property type="term" value="C:nucleus"/>
    <property type="evidence" value="ECO:0007669"/>
    <property type="project" value="TreeGrafter"/>
</dbReference>
<reference evidence="4" key="1">
    <citation type="submission" date="2023-11" db="EMBL/GenBank/DDBJ databases">
        <authorList>
            <person name="De Vega J J."/>
            <person name="De Vega J J."/>
        </authorList>
    </citation>
    <scope>NUCLEOTIDE SEQUENCE</scope>
</reference>
<comment type="similarity">
    <text evidence="1">Belongs to the HIT family.</text>
</comment>
<dbReference type="InterPro" id="IPR036265">
    <property type="entry name" value="HIT-like_sf"/>
</dbReference>
<feature type="binding site" evidence="3">
    <location>
        <position position="209"/>
    </location>
    <ligand>
        <name>substrate</name>
    </ligand>
</feature>
<feature type="binding site" evidence="3">
    <location>
        <begin position="298"/>
        <end position="309"/>
    </location>
    <ligand>
        <name>substrate</name>
    </ligand>
</feature>
<organism evidence="4 5">
    <name type="scientific">Mycena citricolor</name>
    <dbReference type="NCBI Taxonomy" id="2018698"/>
    <lineage>
        <taxon>Eukaryota</taxon>
        <taxon>Fungi</taxon>
        <taxon>Dikarya</taxon>
        <taxon>Basidiomycota</taxon>
        <taxon>Agaricomycotina</taxon>
        <taxon>Agaricomycetes</taxon>
        <taxon>Agaricomycetidae</taxon>
        <taxon>Agaricales</taxon>
        <taxon>Marasmiineae</taxon>
        <taxon>Mycenaceae</taxon>
        <taxon>Mycena</taxon>
    </lineage>
</organism>
<feature type="binding site" evidence="3">
    <location>
        <position position="235"/>
    </location>
    <ligand>
        <name>substrate</name>
    </ligand>
</feature>
<feature type="active site" description="Nucleophile" evidence="2">
    <location>
        <position position="307"/>
    </location>
</feature>
<dbReference type="SUPFAM" id="SSF102860">
    <property type="entry name" value="mRNA decapping enzyme DcpS N-terminal domain"/>
    <property type="match status" value="1"/>
</dbReference>
<comment type="caution">
    <text evidence="4">The sequence shown here is derived from an EMBL/GenBank/DDBJ whole genome shotgun (WGS) entry which is preliminary data.</text>
</comment>